<name>A0A6P3WFS6_CLUHA</name>
<feature type="transmembrane region" description="Helical" evidence="9">
    <location>
        <begin position="422"/>
        <end position="444"/>
    </location>
</feature>
<evidence type="ECO:0000313" key="10">
    <source>
        <dbReference type="Proteomes" id="UP000515152"/>
    </source>
</evidence>
<dbReference type="InterPro" id="IPR029454">
    <property type="entry name" value="ODR-4-like"/>
</dbReference>
<dbReference type="PANTHER" id="PTHR33966:SF1">
    <property type="entry name" value="PROTEIN ODR-4 HOMOLOG"/>
    <property type="match status" value="1"/>
</dbReference>
<evidence type="ECO:0000256" key="9">
    <source>
        <dbReference type="SAM" id="Phobius"/>
    </source>
</evidence>
<evidence type="ECO:0000313" key="11">
    <source>
        <dbReference type="RefSeq" id="XP_012697463.2"/>
    </source>
</evidence>
<reference evidence="11" key="1">
    <citation type="submission" date="2025-08" db="UniProtKB">
        <authorList>
            <consortium name="RefSeq"/>
        </authorList>
    </citation>
    <scope>IDENTIFICATION</scope>
</reference>
<dbReference type="PANTHER" id="PTHR33966">
    <property type="entry name" value="PROTEIN ODR-4 HOMOLOG"/>
    <property type="match status" value="1"/>
</dbReference>
<dbReference type="RefSeq" id="XP_012697463.2">
    <property type="nucleotide sequence ID" value="XM_012842009.3"/>
</dbReference>
<keyword evidence="5 9" id="KW-0812">Transmembrane</keyword>
<keyword evidence="10" id="KW-1185">Reference proteome</keyword>
<evidence type="ECO:0000256" key="7">
    <source>
        <dbReference type="ARBA" id="ARBA00023136"/>
    </source>
</evidence>
<comment type="similarity">
    <text evidence="3">Belongs to the ODR-4 family.</text>
</comment>
<dbReference type="GO" id="GO:0016020">
    <property type="term" value="C:membrane"/>
    <property type="evidence" value="ECO:0007669"/>
    <property type="project" value="UniProtKB-SubCell"/>
</dbReference>
<feature type="region of interest" description="Disordered" evidence="8">
    <location>
        <begin position="380"/>
        <end position="412"/>
    </location>
</feature>
<dbReference type="Proteomes" id="UP000515152">
    <property type="component" value="Chromosome 11"/>
</dbReference>
<evidence type="ECO:0000256" key="5">
    <source>
        <dbReference type="ARBA" id="ARBA00022692"/>
    </source>
</evidence>
<gene>
    <name evidence="11" type="primary">odr4</name>
</gene>
<dbReference type="AlphaFoldDB" id="A0A6P3WFS6"/>
<sequence>MGRGYVVEAVLEKYFSNLEAGSAAFTTGLLIGQSSPQRDFVVLSTKTPQRGTESSSGSLEDVDTEWVTEHAKQVSRMLPGGLSVLGVFLIVLPELSKEAMNVLRKLVFAVDKYLSKGRLWDGTYEDVTERVALQICSKTRKVVCKTFDVKDPKSSAKPADWKYQNGVSSNWPVVTCSVGLNLRLPVSDRSSEDKHKCIKEGLQRWAKQIVASTCLINGKVMAQEAELVTGPKKSPKLSQQKLQAQVLLSPTECQPELSSSVAAQPSASVLIRGQVSCRAYLHSNKPKAGQAMEAIKRDIMNTVSCRVDMLFDDFFMNQAEERGAVEGQQSLPLRVFAPVPEAGFCVCDYMFPGESVSEAAEHFQEMLDCSITEESISSGLEVSRVEPPASAHDTGVSREEASSHLQTEAPKDVPKKRRSFEYFVGAAVAGGVALLAAVTSLLYLGE</sequence>
<evidence type="ECO:0000256" key="8">
    <source>
        <dbReference type="SAM" id="MobiDB-lite"/>
    </source>
</evidence>
<evidence type="ECO:0000256" key="3">
    <source>
        <dbReference type="ARBA" id="ARBA00010131"/>
    </source>
</evidence>
<protein>
    <recommendedName>
        <fullName evidence="4">Protein odr-4 homolog</fullName>
    </recommendedName>
</protein>
<accession>A0A6P3WFS6</accession>
<evidence type="ECO:0000256" key="2">
    <source>
        <dbReference type="ARBA" id="ARBA00004370"/>
    </source>
</evidence>
<dbReference type="GO" id="GO:0012505">
    <property type="term" value="C:endomembrane system"/>
    <property type="evidence" value="ECO:0007669"/>
    <property type="project" value="TreeGrafter"/>
</dbReference>
<comment type="subcellular location">
    <subcellularLocation>
        <location evidence="2">Membrane</location>
    </subcellularLocation>
</comment>
<comment type="function">
    <text evidence="1">May play a role in the trafficking of a subset of G-protein coupled receptors.</text>
</comment>
<dbReference type="GO" id="GO:0008104">
    <property type="term" value="P:intracellular protein localization"/>
    <property type="evidence" value="ECO:0007669"/>
    <property type="project" value="TreeGrafter"/>
</dbReference>
<dbReference type="KEGG" id="char:105912997"/>
<dbReference type="CTD" id="54953"/>
<dbReference type="GeneID" id="105912997"/>
<evidence type="ECO:0000256" key="4">
    <source>
        <dbReference type="ARBA" id="ARBA00020550"/>
    </source>
</evidence>
<proteinExistence type="inferred from homology"/>
<dbReference type="OrthoDB" id="21458at2759"/>
<keyword evidence="6 9" id="KW-1133">Transmembrane helix</keyword>
<keyword evidence="7 9" id="KW-0472">Membrane</keyword>
<evidence type="ECO:0000256" key="1">
    <source>
        <dbReference type="ARBA" id="ARBA00003891"/>
    </source>
</evidence>
<dbReference type="Pfam" id="PF14778">
    <property type="entry name" value="ODR4-like"/>
    <property type="match status" value="1"/>
</dbReference>
<evidence type="ECO:0000256" key="6">
    <source>
        <dbReference type="ARBA" id="ARBA00022989"/>
    </source>
</evidence>
<organism evidence="10 11">
    <name type="scientific">Clupea harengus</name>
    <name type="common">Atlantic herring</name>
    <dbReference type="NCBI Taxonomy" id="7950"/>
    <lineage>
        <taxon>Eukaryota</taxon>
        <taxon>Metazoa</taxon>
        <taxon>Chordata</taxon>
        <taxon>Craniata</taxon>
        <taxon>Vertebrata</taxon>
        <taxon>Euteleostomi</taxon>
        <taxon>Actinopterygii</taxon>
        <taxon>Neopterygii</taxon>
        <taxon>Teleostei</taxon>
        <taxon>Clupei</taxon>
        <taxon>Clupeiformes</taxon>
        <taxon>Clupeoidei</taxon>
        <taxon>Clupeidae</taxon>
        <taxon>Clupea</taxon>
    </lineage>
</organism>